<protein>
    <submittedName>
        <fullName evidence="2">XRE family transcriptional regulator</fullName>
    </submittedName>
</protein>
<organism evidence="2 3">
    <name type="scientific">Microbacterium galbinum</name>
    <dbReference type="NCBI Taxonomy" id="2851646"/>
    <lineage>
        <taxon>Bacteria</taxon>
        <taxon>Bacillati</taxon>
        <taxon>Actinomycetota</taxon>
        <taxon>Actinomycetes</taxon>
        <taxon>Micrococcales</taxon>
        <taxon>Microbacteriaceae</taxon>
        <taxon>Microbacterium</taxon>
    </lineage>
</organism>
<keyword evidence="3" id="KW-1185">Reference proteome</keyword>
<dbReference type="PROSITE" id="PS50943">
    <property type="entry name" value="HTH_CROC1"/>
    <property type="match status" value="1"/>
</dbReference>
<dbReference type="EMBL" id="CP078077">
    <property type="protein sequence ID" value="UPL13237.1"/>
    <property type="molecule type" value="Genomic_DNA"/>
</dbReference>
<accession>A0ABY4IKU1</accession>
<dbReference type="Gene3D" id="1.10.260.40">
    <property type="entry name" value="lambda repressor-like DNA-binding domains"/>
    <property type="match status" value="1"/>
</dbReference>
<reference evidence="2 3" key="1">
    <citation type="submission" date="2021-06" db="EMBL/GenBank/DDBJ databases">
        <title>Genome-based taxonomic framework of Microbacterium strains isolated from marine environment, the description of four new species and reclassification of four preexisting species.</title>
        <authorList>
            <person name="Lee S.D."/>
            <person name="Kim S.-M."/>
            <person name="Byeon Y.-S."/>
            <person name="Yang H.L."/>
            <person name="Kim I.S."/>
        </authorList>
    </citation>
    <scope>NUCLEOTIDE SEQUENCE [LARGE SCALE GENOMIC DNA]</scope>
    <source>
        <strain evidence="2 3">SSW1-36</strain>
    </source>
</reference>
<sequence length="75" mass="8246">MTADDRQLVASAIVSALRESQRSKRWLAEHSGIAYSTLRRKLDAQADISVVDLARIAEALDRSPASLLPDLRSGR</sequence>
<evidence type="ECO:0000259" key="1">
    <source>
        <dbReference type="PROSITE" id="PS50943"/>
    </source>
</evidence>
<evidence type="ECO:0000313" key="2">
    <source>
        <dbReference type="EMBL" id="UPL13237.1"/>
    </source>
</evidence>
<dbReference type="InterPro" id="IPR010982">
    <property type="entry name" value="Lambda_DNA-bd_dom_sf"/>
</dbReference>
<dbReference type="Proteomes" id="UP000831963">
    <property type="component" value="Chromosome"/>
</dbReference>
<name>A0ABY4IKU1_9MICO</name>
<feature type="domain" description="HTH cro/C1-type" evidence="1">
    <location>
        <begin position="27"/>
        <end position="67"/>
    </location>
</feature>
<proteinExistence type="predicted"/>
<gene>
    <name evidence="2" type="ORF">KV396_01560</name>
</gene>
<dbReference type="SUPFAM" id="SSF47413">
    <property type="entry name" value="lambda repressor-like DNA-binding domains"/>
    <property type="match status" value="1"/>
</dbReference>
<evidence type="ECO:0000313" key="3">
    <source>
        <dbReference type="Proteomes" id="UP000831963"/>
    </source>
</evidence>
<dbReference type="RefSeq" id="WP_247624927.1">
    <property type="nucleotide sequence ID" value="NZ_JAHWXL010000002.1"/>
</dbReference>
<dbReference type="InterPro" id="IPR001387">
    <property type="entry name" value="Cro/C1-type_HTH"/>
</dbReference>